<keyword evidence="1" id="KW-0472">Membrane</keyword>
<accession>A0A1H1R8G8</accession>
<reference evidence="4" key="1">
    <citation type="submission" date="2016-10" db="EMBL/GenBank/DDBJ databases">
        <authorList>
            <person name="Varghese N."/>
            <person name="Submissions S."/>
        </authorList>
    </citation>
    <scope>NUCLEOTIDE SEQUENCE [LARGE SCALE GENOMIC DNA]</scope>
    <source>
        <strain evidence="4">DSM 22127</strain>
    </source>
</reference>
<keyword evidence="1" id="KW-0812">Transmembrane</keyword>
<organism evidence="3 4">
    <name type="scientific">Nocardioides scoriae</name>
    <dbReference type="NCBI Taxonomy" id="642780"/>
    <lineage>
        <taxon>Bacteria</taxon>
        <taxon>Bacillati</taxon>
        <taxon>Actinomycetota</taxon>
        <taxon>Actinomycetes</taxon>
        <taxon>Propionibacteriales</taxon>
        <taxon>Nocardioidaceae</taxon>
        <taxon>Nocardioides</taxon>
    </lineage>
</organism>
<dbReference type="Proteomes" id="UP000198859">
    <property type="component" value="Chromosome I"/>
</dbReference>
<evidence type="ECO:0000256" key="1">
    <source>
        <dbReference type="SAM" id="Phobius"/>
    </source>
</evidence>
<gene>
    <name evidence="3" type="ORF">SAMN04488570_1618</name>
</gene>
<keyword evidence="1" id="KW-1133">Transmembrane helix</keyword>
<dbReference type="InterPro" id="IPR005182">
    <property type="entry name" value="YdbS-like_PH"/>
</dbReference>
<feature type="domain" description="YdbS-like PH" evidence="2">
    <location>
        <begin position="77"/>
        <end position="148"/>
    </location>
</feature>
<dbReference type="STRING" id="642780.SAMN04488570_1618"/>
<dbReference type="RefSeq" id="WP_091728201.1">
    <property type="nucleotide sequence ID" value="NZ_LT629757.1"/>
</dbReference>
<dbReference type="AlphaFoldDB" id="A0A1H1R8G8"/>
<proteinExistence type="predicted"/>
<dbReference type="PANTHER" id="PTHR37938:SF1">
    <property type="entry name" value="BLL0215 PROTEIN"/>
    <property type="match status" value="1"/>
</dbReference>
<feature type="transmembrane region" description="Helical" evidence="1">
    <location>
        <begin position="56"/>
        <end position="78"/>
    </location>
</feature>
<name>A0A1H1R8G8_9ACTN</name>
<dbReference type="OrthoDB" id="4350422at2"/>
<dbReference type="Pfam" id="PF03703">
    <property type="entry name" value="bPH_2"/>
    <property type="match status" value="1"/>
</dbReference>
<dbReference type="EMBL" id="LT629757">
    <property type="protein sequence ID" value="SDS31945.1"/>
    <property type="molecule type" value="Genomic_DNA"/>
</dbReference>
<evidence type="ECO:0000313" key="4">
    <source>
        <dbReference type="Proteomes" id="UP000198859"/>
    </source>
</evidence>
<sequence length="166" mass="18396">MVISSKLLDDGETVVVGTRTHVKALVVPVVVLLVVAGLAGYLLTLPDGDRAGTWRLVIGVVALLVVLWFVLLPFLRWFSTSYVFTDRRLITRTGLLTRTGHDIQLNRISDISYEKSLLDRLFGCGTLVISDASEMGIRLADIPRVEETQLAVSRQLYRSSRPDDDA</sequence>
<evidence type="ECO:0000259" key="2">
    <source>
        <dbReference type="Pfam" id="PF03703"/>
    </source>
</evidence>
<protein>
    <submittedName>
        <fullName evidence="3">PH domain-containing protein</fullName>
    </submittedName>
</protein>
<feature type="transmembrane region" description="Helical" evidence="1">
    <location>
        <begin position="25"/>
        <end position="44"/>
    </location>
</feature>
<evidence type="ECO:0000313" key="3">
    <source>
        <dbReference type="EMBL" id="SDS31945.1"/>
    </source>
</evidence>
<keyword evidence="4" id="KW-1185">Reference proteome</keyword>
<dbReference type="PANTHER" id="PTHR37938">
    <property type="entry name" value="BLL0215 PROTEIN"/>
    <property type="match status" value="1"/>
</dbReference>